<keyword evidence="1" id="KW-0812">Transmembrane</keyword>
<feature type="domain" description="DUF1468" evidence="2">
    <location>
        <begin position="27"/>
        <end position="149"/>
    </location>
</feature>
<proteinExistence type="predicted"/>
<accession>A0A2S9IQT6</accession>
<dbReference type="InterPro" id="IPR009936">
    <property type="entry name" value="DUF1468"/>
</dbReference>
<organism evidence="3 4">
    <name type="scientific">Phyllobacterium phragmitis</name>
    <dbReference type="NCBI Taxonomy" id="2670329"/>
    <lineage>
        <taxon>Bacteria</taxon>
        <taxon>Pseudomonadati</taxon>
        <taxon>Pseudomonadota</taxon>
        <taxon>Alphaproteobacteria</taxon>
        <taxon>Hyphomicrobiales</taxon>
        <taxon>Phyllobacteriaceae</taxon>
        <taxon>Phyllobacterium</taxon>
    </lineage>
</organism>
<dbReference type="AlphaFoldDB" id="A0A2S9IQT6"/>
<comment type="caution">
    <text evidence="3">The sequence shown here is derived from an EMBL/GenBank/DDBJ whole genome shotgun (WGS) entry which is preliminary data.</text>
</comment>
<keyword evidence="4" id="KW-1185">Reference proteome</keyword>
<evidence type="ECO:0000256" key="1">
    <source>
        <dbReference type="SAM" id="Phobius"/>
    </source>
</evidence>
<name>A0A2S9IQT6_9HYPH</name>
<evidence type="ECO:0000313" key="4">
    <source>
        <dbReference type="Proteomes" id="UP000239434"/>
    </source>
</evidence>
<keyword evidence="1" id="KW-1133">Transmembrane helix</keyword>
<evidence type="ECO:0000259" key="2">
    <source>
        <dbReference type="Pfam" id="PF07331"/>
    </source>
</evidence>
<feature type="transmembrane region" description="Helical" evidence="1">
    <location>
        <begin position="67"/>
        <end position="84"/>
    </location>
</feature>
<evidence type="ECO:0000313" key="3">
    <source>
        <dbReference type="EMBL" id="PRD42879.1"/>
    </source>
</evidence>
<sequence length="149" mass="16676">MQITGRIPMNLASFPNVSIDFATSHLVFPMLVSILLGLLLVAILATRWRTIWGAFTTGPYWPAGIDQLRFFGTIALTVLYFLAMPQIGDLFPNEGYGFLIASIPFLFLMSLLYLHRRSRRQIVIAAINAAIAPTVVWYLLSTVFNLTLP</sequence>
<protein>
    <submittedName>
        <fullName evidence="3">Tripartite tricarboxylate transporter</fullName>
    </submittedName>
</protein>
<reference evidence="3 4" key="1">
    <citation type="submission" date="2018-02" db="EMBL/GenBank/DDBJ databases">
        <title>The draft genome of Phyllobacterium sp. 1N-3.</title>
        <authorList>
            <person name="Liu L."/>
            <person name="Li L."/>
            <person name="Zhang X."/>
            <person name="Wang T."/>
            <person name="Liang L."/>
        </authorList>
    </citation>
    <scope>NUCLEOTIDE SEQUENCE [LARGE SCALE GENOMIC DNA]</scope>
    <source>
        <strain evidence="3 4">1N-3</strain>
    </source>
</reference>
<keyword evidence="1" id="KW-0472">Membrane</keyword>
<dbReference type="Pfam" id="PF07331">
    <property type="entry name" value="TctB"/>
    <property type="match status" value="1"/>
</dbReference>
<feature type="transmembrane region" description="Helical" evidence="1">
    <location>
        <begin position="122"/>
        <end position="140"/>
    </location>
</feature>
<feature type="transmembrane region" description="Helical" evidence="1">
    <location>
        <begin position="26"/>
        <end position="46"/>
    </location>
</feature>
<gene>
    <name evidence="3" type="ORF">C5748_13960</name>
</gene>
<dbReference type="Proteomes" id="UP000239434">
    <property type="component" value="Unassembled WGS sequence"/>
</dbReference>
<dbReference type="EMBL" id="PVBR01000009">
    <property type="protein sequence ID" value="PRD42879.1"/>
    <property type="molecule type" value="Genomic_DNA"/>
</dbReference>
<feature type="transmembrane region" description="Helical" evidence="1">
    <location>
        <begin position="96"/>
        <end position="115"/>
    </location>
</feature>